<keyword evidence="6" id="KW-0412">Isoleucine biosynthesis</keyword>
<dbReference type="InterPro" id="IPR000891">
    <property type="entry name" value="PYR_CT"/>
</dbReference>
<dbReference type="CDD" id="cd07941">
    <property type="entry name" value="DRE_TIM_LeuA3"/>
    <property type="match status" value="1"/>
</dbReference>
<sequence>MVAPVRRPNPRLSNLEAPDNPGELRKQKKTVQIYDTTLRDGSQGEGISLTVPDKLKLAQRLDEFGAHYIEGGWPGSNPKDESFFAQCKGLDNAKLVAFGSTRYKGTTCEHDKNVQALMKADTPVVTLVGKAWDHQVSVVLEATLDENLAMISDTVAFFKRKGREVMLDAEHFYDGYKASPAYALSCLHAAVKAGVDVLVLCDTNGGTLPWEIDEITRVVVAEFPTVRIGIHCHNDMELAVSNTIAAVHAGATLVQGTINGFGERTGNANLMSIVPTLQLKMGHDCVGDRLQQLTDLSRYTDEITNQPHVPNRPYVGASSFAHKGGLHVAAVLKDENTYQHIDPVLVGNERRILVSELSGRRNILTKAEELGLHPADESKDGVEWNVRVKAVLEQVKELENKGYSFEGAEASLELMLRRTVHGYRPPFELLDFSVSTDNKRVVYGNVLNATPNNESVTQASVKLALLGPEDGGDQCPTKICFEIAEGNGPVDAVNGALQKCLLPVYAPLRSVSLVDYKVRILDNASGTAAITRVMVEFEESSNGKRWTTVYAHPNIIVASVNALMDGFEVAMWDQLPQCIING</sequence>
<evidence type="ECO:0000256" key="6">
    <source>
        <dbReference type="ARBA" id="ARBA00022624"/>
    </source>
</evidence>
<dbReference type="Pfam" id="PF22617">
    <property type="entry name" value="HCS_D2"/>
    <property type="match status" value="1"/>
</dbReference>
<dbReference type="EMBL" id="NBIV01000216">
    <property type="protein sequence ID" value="PXF41459.1"/>
    <property type="molecule type" value="Genomic_DNA"/>
</dbReference>
<dbReference type="InterPro" id="IPR013709">
    <property type="entry name" value="2-isopropylmalate_synth_dimer"/>
</dbReference>
<dbReference type="Gene3D" id="1.10.238.260">
    <property type="match status" value="1"/>
</dbReference>
<dbReference type="SUPFAM" id="SSF51569">
    <property type="entry name" value="Aldolase"/>
    <property type="match status" value="1"/>
</dbReference>
<comment type="similarity">
    <text evidence="2 10">Belongs to the alpha-IPM synthase/homocitrate synthase family.</text>
</comment>
<evidence type="ECO:0000256" key="8">
    <source>
        <dbReference type="ARBA" id="ARBA00023304"/>
    </source>
</evidence>
<dbReference type="OrthoDB" id="2015253at2759"/>
<comment type="caution">
    <text evidence="13">The sequence shown here is derived from an EMBL/GenBank/DDBJ whole genome shotgun (WGS) entry which is preliminary data.</text>
</comment>
<reference evidence="13 14" key="1">
    <citation type="journal article" date="2018" name="Mol. Biol. Evol.">
        <title>Analysis of the draft genome of the red seaweed Gracilariopsis chorda provides insights into genome size evolution in Rhodophyta.</title>
        <authorList>
            <person name="Lee J."/>
            <person name="Yang E.C."/>
            <person name="Graf L."/>
            <person name="Yang J.H."/>
            <person name="Qiu H."/>
            <person name="Zel Zion U."/>
            <person name="Chan C.X."/>
            <person name="Stephens T.G."/>
            <person name="Weber A.P.M."/>
            <person name="Boo G.H."/>
            <person name="Boo S.M."/>
            <person name="Kim K.M."/>
            <person name="Shin Y."/>
            <person name="Jung M."/>
            <person name="Lee S.J."/>
            <person name="Yim H.S."/>
            <person name="Lee J.H."/>
            <person name="Bhattacharya D."/>
            <person name="Yoon H.S."/>
        </authorList>
    </citation>
    <scope>NUCLEOTIDE SEQUENCE [LARGE SCALE GENOMIC DNA]</scope>
    <source>
        <strain evidence="13 14">SKKU-2015</strain>
        <tissue evidence="13">Whole body</tissue>
    </source>
</reference>
<dbReference type="GO" id="GO:0003852">
    <property type="term" value="F:2-isopropylmalate synthase activity"/>
    <property type="evidence" value="ECO:0007669"/>
    <property type="project" value="UniProtKB-EC"/>
</dbReference>
<dbReference type="InterPro" id="IPR054691">
    <property type="entry name" value="LeuA/HCS_post-cat"/>
</dbReference>
<evidence type="ECO:0000256" key="7">
    <source>
        <dbReference type="ARBA" id="ARBA00022679"/>
    </source>
</evidence>
<accession>A0A2V3IHB1</accession>
<dbReference type="EC" id="2.3.3.21" evidence="9"/>
<evidence type="ECO:0000313" key="14">
    <source>
        <dbReference type="Proteomes" id="UP000247409"/>
    </source>
</evidence>
<dbReference type="GO" id="GO:0043714">
    <property type="term" value="F:(R)-citramalate synthase activity"/>
    <property type="evidence" value="ECO:0007669"/>
    <property type="project" value="UniProtKB-EC"/>
</dbReference>
<comment type="pathway">
    <text evidence="1">Amino-acid biosynthesis; L-isoleucine biosynthesis; 2-oxobutanoate from pyruvate: step 1/3.</text>
</comment>
<evidence type="ECO:0000256" key="3">
    <source>
        <dbReference type="ARBA" id="ARBA00012973"/>
    </source>
</evidence>
<protein>
    <recommendedName>
        <fullName evidence="4">(R)-citramalate synthase</fullName>
        <ecNumber evidence="3">2.3.3.13</ecNumber>
        <ecNumber evidence="9">2.3.3.21</ecNumber>
    </recommendedName>
</protein>
<dbReference type="GO" id="GO:0009097">
    <property type="term" value="P:isoleucine biosynthetic process"/>
    <property type="evidence" value="ECO:0007669"/>
    <property type="project" value="UniProtKB-UniPathway"/>
</dbReference>
<dbReference type="InterPro" id="IPR005675">
    <property type="entry name" value="Citramal_synthase"/>
</dbReference>
<dbReference type="Gene3D" id="3.30.160.270">
    <property type="match status" value="1"/>
</dbReference>
<dbReference type="PROSITE" id="PS00815">
    <property type="entry name" value="AIPM_HOMOCIT_SYNTH_1"/>
    <property type="match status" value="1"/>
</dbReference>
<dbReference type="InterPro" id="IPR036230">
    <property type="entry name" value="LeuA_allosteric_dom_sf"/>
</dbReference>
<evidence type="ECO:0000259" key="12">
    <source>
        <dbReference type="PROSITE" id="PS50991"/>
    </source>
</evidence>
<evidence type="ECO:0000256" key="11">
    <source>
        <dbReference type="SAM" id="MobiDB-lite"/>
    </source>
</evidence>
<dbReference type="Pfam" id="PF08502">
    <property type="entry name" value="LeuA_dimer"/>
    <property type="match status" value="1"/>
</dbReference>
<dbReference type="Proteomes" id="UP000247409">
    <property type="component" value="Unassembled WGS sequence"/>
</dbReference>
<proteinExistence type="inferred from homology"/>
<organism evidence="13 14">
    <name type="scientific">Gracilariopsis chorda</name>
    <dbReference type="NCBI Taxonomy" id="448386"/>
    <lineage>
        <taxon>Eukaryota</taxon>
        <taxon>Rhodophyta</taxon>
        <taxon>Florideophyceae</taxon>
        <taxon>Rhodymeniophycidae</taxon>
        <taxon>Gracilariales</taxon>
        <taxon>Gracilariaceae</taxon>
        <taxon>Gracilariopsis</taxon>
    </lineage>
</organism>
<evidence type="ECO:0000256" key="5">
    <source>
        <dbReference type="ARBA" id="ARBA00022605"/>
    </source>
</evidence>
<evidence type="ECO:0000313" key="13">
    <source>
        <dbReference type="EMBL" id="PXF41459.1"/>
    </source>
</evidence>
<dbReference type="NCBIfam" id="TIGR00977">
    <property type="entry name" value="citramal_synth"/>
    <property type="match status" value="1"/>
</dbReference>
<evidence type="ECO:0000256" key="4">
    <source>
        <dbReference type="ARBA" id="ARBA00022325"/>
    </source>
</evidence>
<keyword evidence="14" id="KW-1185">Reference proteome</keyword>
<dbReference type="STRING" id="448386.A0A2V3IHB1"/>
<feature type="domain" description="Pyruvate carboxyltransferase" evidence="12">
    <location>
        <begin position="31"/>
        <end position="294"/>
    </location>
</feature>
<dbReference type="UniPathway" id="UPA00047">
    <property type="reaction ID" value="UER00066"/>
</dbReference>
<dbReference type="EC" id="2.3.3.13" evidence="3"/>
<keyword evidence="5" id="KW-0028">Amino-acid biosynthesis</keyword>
<feature type="region of interest" description="Disordered" evidence="11">
    <location>
        <begin position="1"/>
        <end position="24"/>
    </location>
</feature>
<dbReference type="PROSITE" id="PS50991">
    <property type="entry name" value="PYR_CT"/>
    <property type="match status" value="1"/>
</dbReference>
<evidence type="ECO:0000256" key="9">
    <source>
        <dbReference type="ARBA" id="ARBA00034330"/>
    </source>
</evidence>
<dbReference type="AlphaFoldDB" id="A0A2V3IHB1"/>
<evidence type="ECO:0000256" key="1">
    <source>
        <dbReference type="ARBA" id="ARBA00004743"/>
    </source>
</evidence>
<keyword evidence="8" id="KW-0100">Branched-chain amino acid biosynthesis</keyword>
<dbReference type="InterPro" id="IPR013785">
    <property type="entry name" value="Aldolase_TIM"/>
</dbReference>
<dbReference type="PANTHER" id="PTHR43538">
    <property type="entry name" value="ALPHA-IPM SYNTHASE/HOMOCITRATE SYNTHASE"/>
    <property type="match status" value="1"/>
</dbReference>
<dbReference type="SUPFAM" id="SSF110921">
    <property type="entry name" value="2-isopropylmalate synthase LeuA, allosteric (dimerisation) domain"/>
    <property type="match status" value="1"/>
</dbReference>
<dbReference type="GO" id="GO:0009098">
    <property type="term" value="P:L-leucine biosynthetic process"/>
    <property type="evidence" value="ECO:0007669"/>
    <property type="project" value="InterPro"/>
</dbReference>
<dbReference type="SMART" id="SM00917">
    <property type="entry name" value="LeuA_dimer"/>
    <property type="match status" value="1"/>
</dbReference>
<dbReference type="Gene3D" id="3.20.20.70">
    <property type="entry name" value="Aldolase class I"/>
    <property type="match status" value="1"/>
</dbReference>
<evidence type="ECO:0000256" key="2">
    <source>
        <dbReference type="ARBA" id="ARBA00006154"/>
    </source>
</evidence>
<gene>
    <name evidence="13" type="ORF">BWQ96_08840</name>
</gene>
<dbReference type="Pfam" id="PF00682">
    <property type="entry name" value="HMGL-like"/>
    <property type="match status" value="1"/>
</dbReference>
<dbReference type="PANTHER" id="PTHR43538:SF1">
    <property type="entry name" value="(R)-CITRAMALATE SYNTHASE"/>
    <property type="match status" value="1"/>
</dbReference>
<name>A0A2V3IHB1_9FLOR</name>
<dbReference type="InterPro" id="IPR002034">
    <property type="entry name" value="AIPM/Hcit_synth_CS"/>
</dbReference>
<evidence type="ECO:0000256" key="10">
    <source>
        <dbReference type="RuleBase" id="RU003523"/>
    </source>
</evidence>
<keyword evidence="7 10" id="KW-0808">Transferase</keyword>